<dbReference type="Pfam" id="PF00700">
    <property type="entry name" value="Flagellin_C"/>
    <property type="match status" value="1"/>
</dbReference>
<keyword evidence="2 3" id="KW-0975">Bacterial flagellum</keyword>
<dbReference type="Gene3D" id="1.20.1330.10">
    <property type="entry name" value="f41 fragment of flagellin, N-terminal domain"/>
    <property type="match status" value="1"/>
</dbReference>
<dbReference type="InterPro" id="IPR001029">
    <property type="entry name" value="Flagellin_N"/>
</dbReference>
<dbReference type="Pfam" id="PF00669">
    <property type="entry name" value="Flagellin_N"/>
    <property type="match status" value="1"/>
</dbReference>
<evidence type="ECO:0000259" key="4">
    <source>
        <dbReference type="Pfam" id="PF00669"/>
    </source>
</evidence>
<evidence type="ECO:0000256" key="1">
    <source>
        <dbReference type="ARBA" id="ARBA00005709"/>
    </source>
</evidence>
<dbReference type="SUPFAM" id="SSF64518">
    <property type="entry name" value="Phase 1 flagellin"/>
    <property type="match status" value="1"/>
</dbReference>
<proteinExistence type="inferred from homology"/>
<dbReference type="InterPro" id="IPR001492">
    <property type="entry name" value="Flagellin"/>
</dbReference>
<keyword evidence="6" id="KW-0282">Flagellum</keyword>
<evidence type="ECO:0000313" key="7">
    <source>
        <dbReference type="Proteomes" id="UP001165648"/>
    </source>
</evidence>
<dbReference type="InterPro" id="IPR046358">
    <property type="entry name" value="Flagellin_C"/>
</dbReference>
<dbReference type="EMBL" id="JANIDW010000003">
    <property type="protein sequence ID" value="MCX5614922.1"/>
    <property type="molecule type" value="Genomic_DNA"/>
</dbReference>
<feature type="domain" description="Flagellin C-terminal" evidence="5">
    <location>
        <begin position="239"/>
        <end position="322"/>
    </location>
</feature>
<evidence type="ECO:0000256" key="3">
    <source>
        <dbReference type="RuleBase" id="RU362073"/>
    </source>
</evidence>
<evidence type="ECO:0000313" key="6">
    <source>
        <dbReference type="EMBL" id="MCX5614922.1"/>
    </source>
</evidence>
<protein>
    <recommendedName>
        <fullName evidence="3">Flagellin</fullName>
    </recommendedName>
</protein>
<keyword evidence="7" id="KW-1185">Reference proteome</keyword>
<dbReference type="Proteomes" id="UP001165648">
    <property type="component" value="Unassembled WGS sequence"/>
</dbReference>
<accession>A0ABT3W773</accession>
<organism evidence="6 7">
    <name type="scientific">Bombella saccharophila</name>
    <dbReference type="NCBI Taxonomy" id="2967338"/>
    <lineage>
        <taxon>Bacteria</taxon>
        <taxon>Pseudomonadati</taxon>
        <taxon>Pseudomonadota</taxon>
        <taxon>Alphaproteobacteria</taxon>
        <taxon>Acetobacterales</taxon>
        <taxon>Acetobacteraceae</taxon>
        <taxon>Bombella</taxon>
    </lineage>
</organism>
<reference evidence="6 7" key="1">
    <citation type="submission" date="2022-07" db="EMBL/GenBank/DDBJ databases">
        <title>Bombella genomes.</title>
        <authorList>
            <person name="Harer L."/>
            <person name="Styblova S."/>
            <person name="Ehrmann M."/>
        </authorList>
    </citation>
    <scope>NUCLEOTIDE SEQUENCE [LARGE SCALE GENOMIC DNA]</scope>
    <source>
        <strain evidence="6 7">TMW 2.2558</strain>
    </source>
</reference>
<dbReference type="PANTHER" id="PTHR42792">
    <property type="entry name" value="FLAGELLIN"/>
    <property type="match status" value="1"/>
</dbReference>
<comment type="similarity">
    <text evidence="1 3">Belongs to the bacterial flagellin family.</text>
</comment>
<name>A0ABT3W773_9PROT</name>
<keyword evidence="6" id="KW-0966">Cell projection</keyword>
<comment type="subcellular location">
    <subcellularLocation>
        <location evidence="3">Secreted</location>
    </subcellularLocation>
    <subcellularLocation>
        <location evidence="3">Bacterial flagellum</location>
    </subcellularLocation>
</comment>
<sequence length="323" mass="32984">MSLSINTNKSSMVALETLNTTQSDLAKTENAVSTGKKVANASDNPAAFGISSQIGGDISGQNAVNDGLSYASQIVSSTNSAANSIIKILQDVQNAVTSVGNNFGNETSLGQLNKEITGYMKSIDTIARNATTKGINLLSGGTLSGTTDGLGITSNSLTFVTGLQGDTQTLTSYGSMIGATTGFGVGHILTEMLGLTPGSATPGVDPDVNSFLTATANGARISDTYAGDPKQGFIKMISQTQKAIEAMTNVTSDLGSTQKLIDSMSDYGQKSADSLTAASGALTDADMSAESAKLTSLQTKQSLGIKSLSIANGQSQNILSLFQ</sequence>
<comment type="caution">
    <text evidence="6">The sequence shown here is derived from an EMBL/GenBank/DDBJ whole genome shotgun (WGS) entry which is preliminary data.</text>
</comment>
<keyword evidence="6" id="KW-0969">Cilium</keyword>
<evidence type="ECO:0000256" key="2">
    <source>
        <dbReference type="ARBA" id="ARBA00023143"/>
    </source>
</evidence>
<comment type="function">
    <text evidence="3">Flagellin is the subunit protein which polymerizes to form the filaments of bacterial flagella.</text>
</comment>
<gene>
    <name evidence="6" type="ORF">NQF64_06665</name>
</gene>
<dbReference type="PANTHER" id="PTHR42792:SF2">
    <property type="entry name" value="FLAGELLIN"/>
    <property type="match status" value="1"/>
</dbReference>
<keyword evidence="3" id="KW-0964">Secreted</keyword>
<evidence type="ECO:0000259" key="5">
    <source>
        <dbReference type="Pfam" id="PF00700"/>
    </source>
</evidence>
<feature type="domain" description="Flagellin N-terminal" evidence="4">
    <location>
        <begin position="5"/>
        <end position="140"/>
    </location>
</feature>
<dbReference type="RefSeq" id="WP_099026934.1">
    <property type="nucleotide sequence ID" value="NZ_JANIDW010000003.1"/>
</dbReference>